<comment type="pathway">
    <text evidence="1 7 8">Carbohydrate degradation; glycolysis; D-glyceraldehyde 3-phosphate and glycerone phosphate from D-glucose: step 2/4.</text>
</comment>
<comment type="pathway">
    <text evidence="7">Carbohydrate biosynthesis; gluconeogenesis.</text>
</comment>
<evidence type="ECO:0000313" key="10">
    <source>
        <dbReference type="Proteomes" id="UP000076077"/>
    </source>
</evidence>
<comment type="function">
    <text evidence="7">Catalyzes the reversible isomerization of glucose-6-phosphate to fructose-6-phosphate.</text>
</comment>
<dbReference type="STRING" id="252514.A3224_05515"/>
<evidence type="ECO:0000256" key="2">
    <source>
        <dbReference type="ARBA" id="ARBA00006604"/>
    </source>
</evidence>
<proteinExistence type="inferred from homology"/>
<dbReference type="InterPro" id="IPR035482">
    <property type="entry name" value="SIS_PGI_2"/>
</dbReference>
<evidence type="ECO:0000256" key="6">
    <source>
        <dbReference type="ARBA" id="ARBA00029321"/>
    </source>
</evidence>
<dbReference type="InterPro" id="IPR046348">
    <property type="entry name" value="SIS_dom_sf"/>
</dbReference>
<dbReference type="GO" id="GO:0048029">
    <property type="term" value="F:monosaccharide binding"/>
    <property type="evidence" value="ECO:0007669"/>
    <property type="project" value="TreeGrafter"/>
</dbReference>
<dbReference type="CDD" id="cd05016">
    <property type="entry name" value="SIS_PGI_2"/>
    <property type="match status" value="1"/>
</dbReference>
<dbReference type="PANTHER" id="PTHR11469:SF1">
    <property type="entry name" value="GLUCOSE-6-PHOSPHATE ISOMERASE"/>
    <property type="match status" value="1"/>
</dbReference>
<dbReference type="PRINTS" id="PR00662">
    <property type="entry name" value="G6PISOMERASE"/>
</dbReference>
<dbReference type="GO" id="GO:0006094">
    <property type="term" value="P:gluconeogenesis"/>
    <property type="evidence" value="ECO:0007669"/>
    <property type="project" value="UniProtKB-UniRule"/>
</dbReference>
<comment type="catalytic activity">
    <reaction evidence="6 7 8">
        <text>alpha-D-glucose 6-phosphate = beta-D-fructose 6-phosphate</text>
        <dbReference type="Rhea" id="RHEA:11816"/>
        <dbReference type="ChEBI" id="CHEBI:57634"/>
        <dbReference type="ChEBI" id="CHEBI:58225"/>
        <dbReference type="EC" id="5.3.1.9"/>
    </reaction>
</comment>
<evidence type="ECO:0000256" key="4">
    <source>
        <dbReference type="ARBA" id="ARBA00023152"/>
    </source>
</evidence>
<evidence type="ECO:0000256" key="3">
    <source>
        <dbReference type="ARBA" id="ARBA00022432"/>
    </source>
</evidence>
<dbReference type="InterPro" id="IPR018189">
    <property type="entry name" value="Phosphoglucose_isomerase_CS"/>
</dbReference>
<dbReference type="HAMAP" id="MF_00473">
    <property type="entry name" value="G6P_isomerase"/>
    <property type="match status" value="1"/>
</dbReference>
<dbReference type="SUPFAM" id="SSF53697">
    <property type="entry name" value="SIS domain"/>
    <property type="match status" value="1"/>
</dbReference>
<evidence type="ECO:0000313" key="9">
    <source>
        <dbReference type="EMBL" id="AMX02111.1"/>
    </source>
</evidence>
<keyword evidence="4 7" id="KW-0324">Glycolysis</keyword>
<dbReference type="GeneID" id="76607509"/>
<dbReference type="EC" id="5.3.1.9" evidence="7"/>
<feature type="active site" evidence="7">
    <location>
        <position position="499"/>
    </location>
</feature>
<comment type="similarity">
    <text evidence="2 7 8">Belongs to the GPI family.</text>
</comment>
<dbReference type="UniPathway" id="UPA00109">
    <property type="reaction ID" value="UER00181"/>
</dbReference>
<dbReference type="GO" id="GO:0004347">
    <property type="term" value="F:glucose-6-phosphate isomerase activity"/>
    <property type="evidence" value="ECO:0007669"/>
    <property type="project" value="UniProtKB-UniRule"/>
</dbReference>
<gene>
    <name evidence="7" type="primary">pgi</name>
    <name evidence="9" type="ORF">A3224_05515</name>
</gene>
<accession>A0A143HKS7</accession>
<dbReference type="NCBIfam" id="NF001211">
    <property type="entry name" value="PRK00179.1"/>
    <property type="match status" value="1"/>
</dbReference>
<dbReference type="RefSeq" id="WP_067152368.1">
    <property type="nucleotide sequence ID" value="NZ_CP014864.1"/>
</dbReference>
<dbReference type="GO" id="GO:0097367">
    <property type="term" value="F:carbohydrate derivative binding"/>
    <property type="evidence" value="ECO:0007669"/>
    <property type="project" value="InterPro"/>
</dbReference>
<evidence type="ECO:0000256" key="7">
    <source>
        <dbReference type="HAMAP-Rule" id="MF_00473"/>
    </source>
</evidence>
<dbReference type="Gene3D" id="1.10.1390.10">
    <property type="match status" value="1"/>
</dbReference>
<dbReference type="GO" id="GO:0051156">
    <property type="term" value="P:glucose 6-phosphate metabolic process"/>
    <property type="evidence" value="ECO:0007669"/>
    <property type="project" value="TreeGrafter"/>
</dbReference>
<dbReference type="GO" id="GO:0005829">
    <property type="term" value="C:cytosol"/>
    <property type="evidence" value="ECO:0007669"/>
    <property type="project" value="TreeGrafter"/>
</dbReference>
<evidence type="ECO:0000256" key="5">
    <source>
        <dbReference type="ARBA" id="ARBA00023235"/>
    </source>
</evidence>
<dbReference type="Proteomes" id="UP000076077">
    <property type="component" value="Chromosome"/>
</dbReference>
<dbReference type="EMBL" id="CP014864">
    <property type="protein sequence ID" value="AMX02111.1"/>
    <property type="molecule type" value="Genomic_DNA"/>
</dbReference>
<dbReference type="OrthoDB" id="140919at2"/>
<dbReference type="PROSITE" id="PS00765">
    <property type="entry name" value="P_GLUCOSE_ISOMERASE_1"/>
    <property type="match status" value="1"/>
</dbReference>
<keyword evidence="3 7" id="KW-0312">Gluconeogenesis</keyword>
<dbReference type="CDD" id="cd05015">
    <property type="entry name" value="SIS_PGI_1"/>
    <property type="match status" value="1"/>
</dbReference>
<dbReference type="PROSITE" id="PS00174">
    <property type="entry name" value="P_GLUCOSE_ISOMERASE_2"/>
    <property type="match status" value="1"/>
</dbReference>
<dbReference type="GO" id="GO:0006096">
    <property type="term" value="P:glycolytic process"/>
    <property type="evidence" value="ECO:0007669"/>
    <property type="project" value="UniProtKB-UniRule"/>
</dbReference>
<dbReference type="InterPro" id="IPR035476">
    <property type="entry name" value="SIS_PGI_1"/>
</dbReference>
<organism evidence="9 10">
    <name type="scientific">Microbulbifer thermotolerans</name>
    <dbReference type="NCBI Taxonomy" id="252514"/>
    <lineage>
        <taxon>Bacteria</taxon>
        <taxon>Pseudomonadati</taxon>
        <taxon>Pseudomonadota</taxon>
        <taxon>Gammaproteobacteria</taxon>
        <taxon>Cellvibrionales</taxon>
        <taxon>Microbulbiferaceae</taxon>
        <taxon>Microbulbifer</taxon>
    </lineage>
</organism>
<keyword evidence="10" id="KW-1185">Reference proteome</keyword>
<dbReference type="Gene3D" id="3.40.50.10490">
    <property type="entry name" value="Glucose-6-phosphate isomerase like protein, domain 1"/>
    <property type="match status" value="2"/>
</dbReference>
<name>A0A143HKS7_MICTH</name>
<keyword evidence="5 7" id="KW-0413">Isomerase</keyword>
<feature type="active site" evidence="7">
    <location>
        <position position="371"/>
    </location>
</feature>
<dbReference type="AlphaFoldDB" id="A0A143HKS7"/>
<keyword evidence="7" id="KW-0963">Cytoplasm</keyword>
<evidence type="ECO:0000256" key="1">
    <source>
        <dbReference type="ARBA" id="ARBA00004926"/>
    </source>
</evidence>
<evidence type="ECO:0000256" key="8">
    <source>
        <dbReference type="RuleBase" id="RU000612"/>
    </source>
</evidence>
<sequence length="537" mass="58357">MTGIDGNGLESEAIRLKEAKISEFFLRDSERASRFTFQAAGLILDLSKNMVDDSVMGKLIALAKCRNMSQRIEALLSGERVNSTERRAAAHTALRLDQPAEYAALARTIQDRISTYVACIHSGAVRGFSGKPFTRVINIGIGGSDLGPKMVCSALDHCEHKLETRFVSNVDGSDIASALADSDPESTLFVLASKTFTTQETLRNAQTARLWLQAAADGADIASHFVAVTAVPERAEAFGVAADQIFPMWDWVGGRYSLWSAIGISIALAFGGEVFAALRNGAAEMDRHFAQAPLSENLPVLMGLLGCWYRNYLKAQTQAIIPYAHNLRLLPAYLQQLEMESNGKSVTRDGEAVPYTTAPVIWGESGTNGQHSFHQLLHQGTDLIPVDFILPLKNPVAPDGHQPLLVANCLAQSRALMMGKSLEQARIEFLKDGCSASEAQSLAPARAMPGNRPSTLLMMEALTPETLGALIALYEHKVYVQSVIWDINAFDQWGVELGKQLCGDVLQAMSGLAEIKFDGSTDNAIARFRSMHPKCKC</sequence>
<dbReference type="PANTHER" id="PTHR11469">
    <property type="entry name" value="GLUCOSE-6-PHOSPHATE ISOMERASE"/>
    <property type="match status" value="1"/>
</dbReference>
<dbReference type="Pfam" id="PF00342">
    <property type="entry name" value="PGI"/>
    <property type="match status" value="1"/>
</dbReference>
<dbReference type="KEGG" id="mthd:A3224_05515"/>
<protein>
    <recommendedName>
        <fullName evidence="7">Glucose-6-phosphate isomerase</fullName>
        <shortName evidence="7">GPI</shortName>
        <ecNumber evidence="7">5.3.1.9</ecNumber>
    </recommendedName>
    <alternativeName>
        <fullName evidence="7">Phosphoglucose isomerase</fullName>
        <shortName evidence="7">PGI</shortName>
    </alternativeName>
    <alternativeName>
        <fullName evidence="7">Phosphohexose isomerase</fullName>
        <shortName evidence="7">PHI</shortName>
    </alternativeName>
</protein>
<dbReference type="InterPro" id="IPR001672">
    <property type="entry name" value="G6P_Isomerase"/>
</dbReference>
<reference evidence="10" key="1">
    <citation type="submission" date="2016-03" db="EMBL/GenBank/DDBJ databases">
        <authorList>
            <person name="Lee Y.-S."/>
            <person name="Choi Y.-L."/>
        </authorList>
    </citation>
    <scope>NUCLEOTIDE SEQUENCE [LARGE SCALE GENOMIC DNA]</scope>
    <source>
        <strain evidence="10">DAU221</strain>
    </source>
</reference>
<comment type="subcellular location">
    <subcellularLocation>
        <location evidence="7">Cytoplasm</location>
    </subcellularLocation>
</comment>
<dbReference type="InterPro" id="IPR023096">
    <property type="entry name" value="G6P_Isomerase_C"/>
</dbReference>
<dbReference type="UniPathway" id="UPA00138"/>
<feature type="active site" description="Proton donor" evidence="7">
    <location>
        <position position="340"/>
    </location>
</feature>
<dbReference type="PROSITE" id="PS51463">
    <property type="entry name" value="P_GLUCOSE_ISOMERASE_3"/>
    <property type="match status" value="1"/>
</dbReference>